<dbReference type="EC" id="2.7.11.1" evidence="2"/>
<dbReference type="InterPro" id="IPR011009">
    <property type="entry name" value="Kinase-like_dom_sf"/>
</dbReference>
<dbReference type="InterPro" id="IPR011992">
    <property type="entry name" value="EF-hand-dom_pair"/>
</dbReference>
<evidence type="ECO:0000256" key="7">
    <source>
        <dbReference type="ARBA" id="ARBA00022777"/>
    </source>
</evidence>
<evidence type="ECO:0000256" key="2">
    <source>
        <dbReference type="ARBA" id="ARBA00012513"/>
    </source>
</evidence>
<dbReference type="Gene3D" id="1.10.238.10">
    <property type="entry name" value="EF-hand"/>
    <property type="match status" value="1"/>
</dbReference>
<reference evidence="13 14" key="1">
    <citation type="submission" date="2021-05" db="EMBL/GenBank/DDBJ databases">
        <title>Genome Assembly of Synthetic Allotetraploid Brassica napus Reveals Homoeologous Exchanges between Subgenomes.</title>
        <authorList>
            <person name="Davis J.T."/>
        </authorList>
    </citation>
    <scope>NUCLEOTIDE SEQUENCE [LARGE SCALE GENOMIC DNA]</scope>
    <source>
        <strain evidence="14">cv. Da-Ae</strain>
        <tissue evidence="13">Seedling</tissue>
    </source>
</reference>
<feature type="non-terminal residue" evidence="13">
    <location>
        <position position="1"/>
    </location>
</feature>
<dbReference type="SMART" id="SM00054">
    <property type="entry name" value="EFh"/>
    <property type="match status" value="1"/>
</dbReference>
<dbReference type="InterPro" id="IPR000719">
    <property type="entry name" value="Prot_kinase_dom"/>
</dbReference>
<keyword evidence="3" id="KW-0723">Serine/threonine-protein kinase</keyword>
<comment type="catalytic activity">
    <reaction evidence="10">
        <text>L-seryl-[protein] + ATP = O-phospho-L-seryl-[protein] + ADP + H(+)</text>
        <dbReference type="Rhea" id="RHEA:17989"/>
        <dbReference type="Rhea" id="RHEA-COMP:9863"/>
        <dbReference type="Rhea" id="RHEA-COMP:11604"/>
        <dbReference type="ChEBI" id="CHEBI:15378"/>
        <dbReference type="ChEBI" id="CHEBI:29999"/>
        <dbReference type="ChEBI" id="CHEBI:30616"/>
        <dbReference type="ChEBI" id="CHEBI:83421"/>
        <dbReference type="ChEBI" id="CHEBI:456216"/>
        <dbReference type="EC" id="2.7.11.1"/>
    </reaction>
</comment>
<dbReference type="CDD" id="cd00051">
    <property type="entry name" value="EFh"/>
    <property type="match status" value="1"/>
</dbReference>
<evidence type="ECO:0000256" key="4">
    <source>
        <dbReference type="ARBA" id="ARBA00022553"/>
    </source>
</evidence>
<keyword evidence="4" id="KW-0597">Phosphoprotein</keyword>
<dbReference type="Pfam" id="PF00069">
    <property type="entry name" value="Pkinase"/>
    <property type="match status" value="1"/>
</dbReference>
<dbReference type="Gene3D" id="1.10.510.10">
    <property type="entry name" value="Transferase(Phosphotransferase) domain 1"/>
    <property type="match status" value="1"/>
</dbReference>
<gene>
    <name evidence="13" type="ORF">HID58_043601</name>
</gene>
<evidence type="ECO:0000256" key="8">
    <source>
        <dbReference type="ARBA" id="ARBA00022840"/>
    </source>
</evidence>
<evidence type="ECO:0000256" key="1">
    <source>
        <dbReference type="ARBA" id="ARBA00005354"/>
    </source>
</evidence>
<keyword evidence="8" id="KW-0067">ATP-binding</keyword>
<evidence type="ECO:0000256" key="10">
    <source>
        <dbReference type="ARBA" id="ARBA00048679"/>
    </source>
</evidence>
<comment type="catalytic activity">
    <reaction evidence="9">
        <text>L-threonyl-[protein] + ATP = O-phospho-L-threonyl-[protein] + ADP + H(+)</text>
        <dbReference type="Rhea" id="RHEA:46608"/>
        <dbReference type="Rhea" id="RHEA-COMP:11060"/>
        <dbReference type="Rhea" id="RHEA-COMP:11605"/>
        <dbReference type="ChEBI" id="CHEBI:15378"/>
        <dbReference type="ChEBI" id="CHEBI:30013"/>
        <dbReference type="ChEBI" id="CHEBI:30616"/>
        <dbReference type="ChEBI" id="CHEBI:61977"/>
        <dbReference type="ChEBI" id="CHEBI:456216"/>
        <dbReference type="EC" id="2.7.11.1"/>
    </reaction>
</comment>
<evidence type="ECO:0000313" key="14">
    <source>
        <dbReference type="Proteomes" id="UP000824890"/>
    </source>
</evidence>
<comment type="similarity">
    <text evidence="1">Belongs to the protein kinase superfamily. CAMK Ser/Thr protein kinase family. CaMK subfamily.</text>
</comment>
<evidence type="ECO:0000256" key="6">
    <source>
        <dbReference type="ARBA" id="ARBA00022741"/>
    </source>
</evidence>
<evidence type="ECO:0000256" key="5">
    <source>
        <dbReference type="ARBA" id="ARBA00022679"/>
    </source>
</evidence>
<evidence type="ECO:0000259" key="12">
    <source>
        <dbReference type="PROSITE" id="PS50222"/>
    </source>
</evidence>
<comment type="caution">
    <text evidence="13">The sequence shown here is derived from an EMBL/GenBank/DDBJ whole genome shotgun (WGS) entry which is preliminary data.</text>
</comment>
<dbReference type="PROSITE" id="PS50222">
    <property type="entry name" value="EF_HAND_2"/>
    <property type="match status" value="1"/>
</dbReference>
<keyword evidence="14" id="KW-1185">Reference proteome</keyword>
<dbReference type="Proteomes" id="UP000824890">
    <property type="component" value="Unassembled WGS sequence"/>
</dbReference>
<feature type="compositionally biased region" description="Basic residues" evidence="11">
    <location>
        <begin position="7"/>
        <end position="24"/>
    </location>
</feature>
<evidence type="ECO:0000256" key="3">
    <source>
        <dbReference type="ARBA" id="ARBA00022527"/>
    </source>
</evidence>
<name>A0ABQ8BHC8_BRANA</name>
<dbReference type="PANTHER" id="PTHR24349">
    <property type="entry name" value="SERINE/THREONINE-PROTEIN KINASE"/>
    <property type="match status" value="1"/>
</dbReference>
<evidence type="ECO:0000256" key="11">
    <source>
        <dbReference type="SAM" id="MobiDB-lite"/>
    </source>
</evidence>
<organism evidence="13 14">
    <name type="scientific">Brassica napus</name>
    <name type="common">Rape</name>
    <dbReference type="NCBI Taxonomy" id="3708"/>
    <lineage>
        <taxon>Eukaryota</taxon>
        <taxon>Viridiplantae</taxon>
        <taxon>Streptophyta</taxon>
        <taxon>Embryophyta</taxon>
        <taxon>Tracheophyta</taxon>
        <taxon>Spermatophyta</taxon>
        <taxon>Magnoliopsida</taxon>
        <taxon>eudicotyledons</taxon>
        <taxon>Gunneridae</taxon>
        <taxon>Pentapetalae</taxon>
        <taxon>rosids</taxon>
        <taxon>malvids</taxon>
        <taxon>Brassicales</taxon>
        <taxon>Brassicaceae</taxon>
        <taxon>Brassiceae</taxon>
        <taxon>Brassica</taxon>
    </lineage>
</organism>
<proteinExistence type="inferred from homology"/>
<keyword evidence="7" id="KW-0418">Kinase</keyword>
<dbReference type="SUPFAM" id="SSF47473">
    <property type="entry name" value="EF-hand"/>
    <property type="match status" value="1"/>
</dbReference>
<evidence type="ECO:0000313" key="13">
    <source>
        <dbReference type="EMBL" id="KAH0904098.1"/>
    </source>
</evidence>
<keyword evidence="5" id="KW-0808">Transferase</keyword>
<dbReference type="InterPro" id="IPR002048">
    <property type="entry name" value="EF_hand_dom"/>
</dbReference>
<feature type="region of interest" description="Disordered" evidence="11">
    <location>
        <begin position="1"/>
        <end position="34"/>
    </location>
</feature>
<evidence type="ECO:0000256" key="9">
    <source>
        <dbReference type="ARBA" id="ARBA00047899"/>
    </source>
</evidence>
<accession>A0ABQ8BHC8</accession>
<protein>
    <recommendedName>
        <fullName evidence="2">non-specific serine/threonine protein kinase</fullName>
        <ecNumber evidence="2">2.7.11.1</ecNumber>
    </recommendedName>
</protein>
<sequence length="237" mass="26796">SKEGPTKIHHCILHKREARRRRNHPPGPTNRQTEKGIIDAILEGHIDFESQPWPSICNSAKDLVRRMLAVDPKRRISAADVLQHPWLREGGEASEKPIDSVVLSRMKQFRAMNKLKKLALKTMKAMFANIDTDNSGTITYEKLKEGLAKLGSKLTEVEVKQLMDALEVALKEYRMGDDATIKEVLSDVDTDNVKFLSILDNIHSPPSYTSTILNSYDSLHTEAVFQKANKLKKRELG</sequence>
<feature type="domain" description="EF-hand" evidence="12">
    <location>
        <begin position="118"/>
        <end position="153"/>
    </location>
</feature>
<dbReference type="SUPFAM" id="SSF56112">
    <property type="entry name" value="Protein kinase-like (PK-like)"/>
    <property type="match status" value="1"/>
</dbReference>
<dbReference type="EMBL" id="JAGKQM010000011">
    <property type="protein sequence ID" value="KAH0904098.1"/>
    <property type="molecule type" value="Genomic_DNA"/>
</dbReference>
<keyword evidence="6" id="KW-0547">Nucleotide-binding</keyword>
<dbReference type="InterPro" id="IPR050205">
    <property type="entry name" value="CDPK_Ser/Thr_kinases"/>
</dbReference>